<dbReference type="RefSeq" id="WP_018373499.1">
    <property type="nucleotide sequence ID" value="NZ_LT906439.1"/>
</dbReference>
<feature type="transmembrane region" description="Helical" evidence="12">
    <location>
        <begin position="391"/>
        <end position="415"/>
    </location>
</feature>
<evidence type="ECO:0000256" key="6">
    <source>
        <dbReference type="ARBA" id="ARBA00022683"/>
    </source>
</evidence>
<dbReference type="PANTHER" id="PTHR30175:SF1">
    <property type="entry name" value="PTS SYSTEM ARBUTIN-, CELLOBIOSE-, AND SALICIN-SPECIFIC EIIBC COMPONENT-RELATED"/>
    <property type="match status" value="1"/>
</dbReference>
<protein>
    <submittedName>
        <fullName evidence="15">PTS system beta-glucosides-specific transporter subunit IIBC</fullName>
        <ecNumber evidence="15">2.7.1.-</ecNumber>
    </submittedName>
</protein>
<feature type="domain" description="PTS EIIC type-1" evidence="14">
    <location>
        <begin position="112"/>
        <end position="467"/>
    </location>
</feature>
<dbReference type="GO" id="GO:0008982">
    <property type="term" value="F:protein-N(PI)-phosphohistidine-sugar phosphotransferase activity"/>
    <property type="evidence" value="ECO:0007669"/>
    <property type="project" value="InterPro"/>
</dbReference>
<gene>
    <name evidence="15" type="primary">bglF3</name>
    <name evidence="15" type="ORF">SAMEA4412692_00515</name>
</gene>
<dbReference type="GO" id="GO:0009401">
    <property type="term" value="P:phosphoenolpyruvate-dependent sugar phosphotransferase system"/>
    <property type="evidence" value="ECO:0007669"/>
    <property type="project" value="UniProtKB-KW"/>
</dbReference>
<feature type="transmembrane region" description="Helical" evidence="12">
    <location>
        <begin position="435"/>
        <end position="456"/>
    </location>
</feature>
<keyword evidence="10 12" id="KW-0472">Membrane</keyword>
<evidence type="ECO:0000256" key="11">
    <source>
        <dbReference type="PROSITE-ProRule" id="PRU00421"/>
    </source>
</evidence>
<dbReference type="GO" id="GO:0016301">
    <property type="term" value="F:kinase activity"/>
    <property type="evidence" value="ECO:0007669"/>
    <property type="project" value="UniProtKB-KW"/>
</dbReference>
<dbReference type="GO" id="GO:0005886">
    <property type="term" value="C:plasma membrane"/>
    <property type="evidence" value="ECO:0007669"/>
    <property type="project" value="UniProtKB-SubCell"/>
</dbReference>
<feature type="transmembrane region" description="Helical" evidence="12">
    <location>
        <begin position="364"/>
        <end position="384"/>
    </location>
</feature>
<feature type="transmembrane region" description="Helical" evidence="12">
    <location>
        <begin position="218"/>
        <end position="236"/>
    </location>
</feature>
<evidence type="ECO:0000313" key="16">
    <source>
        <dbReference type="Proteomes" id="UP000215185"/>
    </source>
</evidence>
<dbReference type="eggNOG" id="COG1264">
    <property type="taxonomic scope" value="Bacteria"/>
</dbReference>
<dbReference type="InterPro" id="IPR003352">
    <property type="entry name" value="PTS_EIIC"/>
</dbReference>
<dbReference type="InterPro" id="IPR050558">
    <property type="entry name" value="PTS_Sugar-Specific_Components"/>
</dbReference>
<keyword evidence="8" id="KW-0418">Kinase</keyword>
<feature type="active site" description="Phosphocysteine intermediate; for EIIB activity" evidence="11">
    <location>
        <position position="28"/>
    </location>
</feature>
<evidence type="ECO:0000256" key="5">
    <source>
        <dbReference type="ARBA" id="ARBA00022679"/>
    </source>
</evidence>
<keyword evidence="3" id="KW-1003">Cell membrane</keyword>
<reference evidence="15 16" key="1">
    <citation type="submission" date="2017-06" db="EMBL/GenBank/DDBJ databases">
        <authorList>
            <consortium name="Pathogen Informatics"/>
        </authorList>
    </citation>
    <scope>NUCLEOTIDE SEQUENCE [LARGE SCALE GENOMIC DNA]</scope>
    <source>
        <strain evidence="15 16">NCTC13788</strain>
    </source>
</reference>
<keyword evidence="6" id="KW-0598">Phosphotransferase system</keyword>
<dbReference type="Pfam" id="PF00367">
    <property type="entry name" value="PTS_EIIB"/>
    <property type="match status" value="1"/>
</dbReference>
<dbReference type="EMBL" id="LT906439">
    <property type="protein sequence ID" value="SNU87087.1"/>
    <property type="molecule type" value="Genomic_DNA"/>
</dbReference>
<dbReference type="eggNOG" id="COG1263">
    <property type="taxonomic scope" value="Bacteria"/>
</dbReference>
<evidence type="ECO:0000313" key="15">
    <source>
        <dbReference type="EMBL" id="SNU87087.1"/>
    </source>
</evidence>
<dbReference type="STRING" id="1123308.GCA_000380085_00926"/>
<dbReference type="PROSITE" id="PS01035">
    <property type="entry name" value="PTS_EIIB_TYPE_1_CYS"/>
    <property type="match status" value="1"/>
</dbReference>
<proteinExistence type="predicted"/>
<evidence type="ECO:0000256" key="9">
    <source>
        <dbReference type="ARBA" id="ARBA00022989"/>
    </source>
</evidence>
<keyword evidence="7 12" id="KW-0812">Transmembrane</keyword>
<dbReference type="InterPro" id="IPR018113">
    <property type="entry name" value="PTrfase_EIIB_Cys"/>
</dbReference>
<evidence type="ECO:0000256" key="12">
    <source>
        <dbReference type="SAM" id="Phobius"/>
    </source>
</evidence>
<organism evidence="15 16">
    <name type="scientific">Streptococcus merionis</name>
    <dbReference type="NCBI Taxonomy" id="400065"/>
    <lineage>
        <taxon>Bacteria</taxon>
        <taxon>Bacillati</taxon>
        <taxon>Bacillota</taxon>
        <taxon>Bacilli</taxon>
        <taxon>Lactobacillales</taxon>
        <taxon>Streptococcaceae</taxon>
        <taxon>Streptococcus</taxon>
    </lineage>
</organism>
<evidence type="ECO:0000256" key="8">
    <source>
        <dbReference type="ARBA" id="ARBA00022777"/>
    </source>
</evidence>
<dbReference type="GO" id="GO:0090589">
    <property type="term" value="F:protein-phosphocysteine-trehalose phosphotransferase system transporter activity"/>
    <property type="evidence" value="ECO:0007669"/>
    <property type="project" value="TreeGrafter"/>
</dbReference>
<dbReference type="OrthoDB" id="9769191at2"/>
<dbReference type="CDD" id="cd00212">
    <property type="entry name" value="PTS_IIB_glc"/>
    <property type="match status" value="1"/>
</dbReference>
<dbReference type="PROSITE" id="PS51103">
    <property type="entry name" value="PTS_EIIC_TYPE_1"/>
    <property type="match status" value="1"/>
</dbReference>
<feature type="transmembrane region" description="Helical" evidence="12">
    <location>
        <begin position="110"/>
        <end position="138"/>
    </location>
</feature>
<dbReference type="SUPFAM" id="SSF55604">
    <property type="entry name" value="Glucose permease domain IIB"/>
    <property type="match status" value="1"/>
</dbReference>
<evidence type="ECO:0000256" key="10">
    <source>
        <dbReference type="ARBA" id="ARBA00023136"/>
    </source>
</evidence>
<feature type="transmembrane region" description="Helical" evidence="12">
    <location>
        <begin position="158"/>
        <end position="176"/>
    </location>
</feature>
<dbReference type="AlphaFoldDB" id="A0A239SNW6"/>
<feature type="transmembrane region" description="Helical" evidence="12">
    <location>
        <begin position="292"/>
        <end position="318"/>
    </location>
</feature>
<dbReference type="InterPro" id="IPR036878">
    <property type="entry name" value="Glu_permease_IIB"/>
</dbReference>
<evidence type="ECO:0000259" key="13">
    <source>
        <dbReference type="PROSITE" id="PS51098"/>
    </source>
</evidence>
<comment type="subcellular location">
    <subcellularLocation>
        <location evidence="1">Cell membrane</location>
        <topology evidence="1">Multi-pass membrane protein</topology>
    </subcellularLocation>
</comment>
<dbReference type="InterPro" id="IPR013013">
    <property type="entry name" value="PTS_EIIC_1"/>
</dbReference>
<keyword evidence="9 12" id="KW-1133">Transmembrane helix</keyword>
<dbReference type="Proteomes" id="UP000215185">
    <property type="component" value="Chromosome 1"/>
</dbReference>
<keyword evidence="16" id="KW-1185">Reference proteome</keyword>
<name>A0A239SNW6_9STRE</name>
<dbReference type="FunFam" id="3.30.1360.60:FF:000001">
    <property type="entry name" value="PTS system glucose-specific IIBC component PtsG"/>
    <property type="match status" value="1"/>
</dbReference>
<dbReference type="EC" id="2.7.1.-" evidence="15"/>
<keyword evidence="2" id="KW-0813">Transport</keyword>
<dbReference type="InterPro" id="IPR001996">
    <property type="entry name" value="PTS_IIB_1"/>
</dbReference>
<dbReference type="Pfam" id="PF02378">
    <property type="entry name" value="PTS_EIIC"/>
    <property type="match status" value="1"/>
</dbReference>
<feature type="transmembrane region" description="Helical" evidence="12">
    <location>
        <begin position="330"/>
        <end position="352"/>
    </location>
</feature>
<dbReference type="PANTHER" id="PTHR30175">
    <property type="entry name" value="PHOSPHOTRANSFERASE SYSTEM TRANSPORT PROTEIN"/>
    <property type="match status" value="1"/>
</dbReference>
<accession>A0A239SNW6</accession>
<evidence type="ECO:0000259" key="14">
    <source>
        <dbReference type="PROSITE" id="PS51103"/>
    </source>
</evidence>
<evidence type="ECO:0000256" key="7">
    <source>
        <dbReference type="ARBA" id="ARBA00022692"/>
    </source>
</evidence>
<sequence>MSDKNKQLAQAILEQIGGADNISLATHCMTRLRLNLKDRSLVNDEAVKAIPGVLGLVESGGQVQIVIGQHVPKVYQELTTLAGISTHEAIEENLDKPKEKLTLKKVGMNILDYMAGSVTPLIPAMITAAMFKTVLVIIGPDLLNLISVKSDAYVLLNALYNAFFYFMLIYVGFTAAKKLGANQVMGLFAGAMLLVPELVALDGQAFQVYGFIPSTMHNYAQTLLPVLLIVAVMSYLESFFKKIIPSTLATIFVPFLTMLMTVPLAFALLAPLGNILGNWIGSALIAFNNRAGFLATAVLAAIWCFLILTGMHHVLIFFGISSILTNGVDFFVLTAGGMAQFAAFGMAIGAFLRIRDKEEKGLALGYVISGLVGGVTEPTLFGVGMRFKKPFIALAIGGFVGGLYAGVMSVGTYVAGATNFLMVLGYVGGGMTNTIHGIIGCLISLGVTAALTYLFGFDKQDPVLQKD</sequence>
<evidence type="ECO:0000256" key="1">
    <source>
        <dbReference type="ARBA" id="ARBA00004651"/>
    </source>
</evidence>
<keyword evidence="5 15" id="KW-0808">Transferase</keyword>
<evidence type="ECO:0000256" key="3">
    <source>
        <dbReference type="ARBA" id="ARBA00022475"/>
    </source>
</evidence>
<evidence type="ECO:0000256" key="4">
    <source>
        <dbReference type="ARBA" id="ARBA00022597"/>
    </source>
</evidence>
<dbReference type="GO" id="GO:0015771">
    <property type="term" value="P:trehalose transport"/>
    <property type="evidence" value="ECO:0007669"/>
    <property type="project" value="TreeGrafter"/>
</dbReference>
<keyword evidence="4" id="KW-0762">Sugar transport</keyword>
<dbReference type="KEGG" id="smen:SAMEA4412692_0515"/>
<evidence type="ECO:0000256" key="2">
    <source>
        <dbReference type="ARBA" id="ARBA00022448"/>
    </source>
</evidence>
<feature type="domain" description="PTS EIIB type-1" evidence="13">
    <location>
        <begin position="6"/>
        <end position="88"/>
    </location>
</feature>
<feature type="transmembrane region" description="Helical" evidence="12">
    <location>
        <begin position="248"/>
        <end position="272"/>
    </location>
</feature>
<dbReference type="PROSITE" id="PS51098">
    <property type="entry name" value="PTS_EIIB_TYPE_1"/>
    <property type="match status" value="1"/>
</dbReference>
<feature type="transmembrane region" description="Helical" evidence="12">
    <location>
        <begin position="188"/>
        <end position="212"/>
    </location>
</feature>
<dbReference type="Gene3D" id="3.30.1360.60">
    <property type="entry name" value="Glucose permease domain IIB"/>
    <property type="match status" value="1"/>
</dbReference>